<evidence type="ECO:0000256" key="1">
    <source>
        <dbReference type="SAM" id="Phobius"/>
    </source>
</evidence>
<feature type="transmembrane region" description="Helical" evidence="1">
    <location>
        <begin position="39"/>
        <end position="57"/>
    </location>
</feature>
<sequence length="127" mass="15151">MRSVHQNIKLFRSCAALWNRLRSSPLEFFDGFWNWTRRFFFALGFLALFSAKTLHLYAHLHSLPAHKFFLWGFTFYTQDVAFTFFIRILSQKFPWRWLDAVGAVLVVPFRYHTCTPHNTPAHHIPMS</sequence>
<keyword evidence="1" id="KW-0812">Transmembrane</keyword>
<name>A0ABR4I888_9EURO</name>
<evidence type="ECO:0000313" key="3">
    <source>
        <dbReference type="Proteomes" id="UP001610446"/>
    </source>
</evidence>
<comment type="caution">
    <text evidence="2">The sequence shown here is derived from an EMBL/GenBank/DDBJ whole genome shotgun (WGS) entry which is preliminary data.</text>
</comment>
<keyword evidence="3" id="KW-1185">Reference proteome</keyword>
<gene>
    <name evidence="2" type="ORF">BJY01DRAFT_256551</name>
</gene>
<protein>
    <submittedName>
        <fullName evidence="2">Uncharacterized protein</fullName>
    </submittedName>
</protein>
<proteinExistence type="predicted"/>
<organism evidence="2 3">
    <name type="scientific">Aspergillus pseudoustus</name>
    <dbReference type="NCBI Taxonomy" id="1810923"/>
    <lineage>
        <taxon>Eukaryota</taxon>
        <taxon>Fungi</taxon>
        <taxon>Dikarya</taxon>
        <taxon>Ascomycota</taxon>
        <taxon>Pezizomycotina</taxon>
        <taxon>Eurotiomycetes</taxon>
        <taxon>Eurotiomycetidae</taxon>
        <taxon>Eurotiales</taxon>
        <taxon>Aspergillaceae</taxon>
        <taxon>Aspergillus</taxon>
        <taxon>Aspergillus subgen. Nidulantes</taxon>
    </lineage>
</organism>
<dbReference type="EMBL" id="JBFXLU010000596">
    <property type="protein sequence ID" value="KAL2823958.1"/>
    <property type="molecule type" value="Genomic_DNA"/>
</dbReference>
<feature type="transmembrane region" description="Helical" evidence="1">
    <location>
        <begin position="69"/>
        <end position="89"/>
    </location>
</feature>
<accession>A0ABR4I888</accession>
<keyword evidence="1" id="KW-0472">Membrane</keyword>
<keyword evidence="1" id="KW-1133">Transmembrane helix</keyword>
<reference evidence="2 3" key="1">
    <citation type="submission" date="2024-07" db="EMBL/GenBank/DDBJ databases">
        <title>Section-level genome sequencing and comparative genomics of Aspergillus sections Usti and Cavernicolus.</title>
        <authorList>
            <consortium name="Lawrence Berkeley National Laboratory"/>
            <person name="Nybo J.L."/>
            <person name="Vesth T.C."/>
            <person name="Theobald S."/>
            <person name="Frisvad J.C."/>
            <person name="Larsen T.O."/>
            <person name="Kjaerboelling I."/>
            <person name="Rothschild-Mancinelli K."/>
            <person name="Lyhne E.K."/>
            <person name="Kogle M.E."/>
            <person name="Barry K."/>
            <person name="Clum A."/>
            <person name="Na H."/>
            <person name="Ledsgaard L."/>
            <person name="Lin J."/>
            <person name="Lipzen A."/>
            <person name="Kuo A."/>
            <person name="Riley R."/>
            <person name="Mondo S."/>
            <person name="Labutti K."/>
            <person name="Haridas S."/>
            <person name="Pangalinan J."/>
            <person name="Salamov A.A."/>
            <person name="Simmons B.A."/>
            <person name="Magnuson J.K."/>
            <person name="Chen J."/>
            <person name="Drula E."/>
            <person name="Henrissat B."/>
            <person name="Wiebenga A."/>
            <person name="Lubbers R.J."/>
            <person name="Gomes A.C."/>
            <person name="Makela M.R."/>
            <person name="Stajich J."/>
            <person name="Grigoriev I.V."/>
            <person name="Mortensen U.H."/>
            <person name="De Vries R.P."/>
            <person name="Baker S.E."/>
            <person name="Andersen M.R."/>
        </authorList>
    </citation>
    <scope>NUCLEOTIDE SEQUENCE [LARGE SCALE GENOMIC DNA]</scope>
    <source>
        <strain evidence="2 3">CBS 123904</strain>
    </source>
</reference>
<dbReference type="Proteomes" id="UP001610446">
    <property type="component" value="Unassembled WGS sequence"/>
</dbReference>
<evidence type="ECO:0000313" key="2">
    <source>
        <dbReference type="EMBL" id="KAL2823958.1"/>
    </source>
</evidence>